<feature type="transmembrane region" description="Helical" evidence="2">
    <location>
        <begin position="194"/>
        <end position="212"/>
    </location>
</feature>
<proteinExistence type="predicted"/>
<evidence type="ECO:0000313" key="5">
    <source>
        <dbReference type="Proteomes" id="UP000236173"/>
    </source>
</evidence>
<evidence type="ECO:0000256" key="1">
    <source>
        <dbReference type="SAM" id="Coils"/>
    </source>
</evidence>
<keyword evidence="1" id="KW-0175">Coiled coil</keyword>
<evidence type="ECO:0000256" key="2">
    <source>
        <dbReference type="SAM" id="Phobius"/>
    </source>
</evidence>
<keyword evidence="3" id="KW-0732">Signal</keyword>
<evidence type="ECO:0000256" key="3">
    <source>
        <dbReference type="SAM" id="SignalP"/>
    </source>
</evidence>
<feature type="chain" id="PRO_5014177433" description="Chromosome partition protein Smc" evidence="3">
    <location>
        <begin position="24"/>
        <end position="230"/>
    </location>
</feature>
<keyword evidence="2" id="KW-0472">Membrane</keyword>
<dbReference type="EMBL" id="BEHT01000005">
    <property type="protein sequence ID" value="GBC98013.1"/>
    <property type="molecule type" value="Genomic_DNA"/>
</dbReference>
<protein>
    <recommendedName>
        <fullName evidence="6">Chromosome partition protein Smc</fullName>
    </recommendedName>
</protein>
<feature type="signal peptide" evidence="3">
    <location>
        <begin position="1"/>
        <end position="23"/>
    </location>
</feature>
<keyword evidence="2" id="KW-0812">Transmembrane</keyword>
<evidence type="ECO:0008006" key="6">
    <source>
        <dbReference type="Google" id="ProtNLM"/>
    </source>
</evidence>
<name>A0A2H5X9Z8_9BACT</name>
<sequence length="230" mass="25333">MTRQRWTAMLLAGALTLPSLALAQNEEGRRNTAIGLTAGAIYALSKGKDTLGLGLAAGAAYAWKRYLDAKQKRERREAAASALRYRTAPRTTTRSRPVYRSTVYRRSAVTQSGVSRPVSTSTQAELARLRAAHAAQQAQQQRLQAQLATLQGQVAALKQQLAQHQETVKRLTAENNALRAAAQEQEQRANSARAGMLASWGILALLAGWMAWMQLRRFRIRVETVVPREA</sequence>
<evidence type="ECO:0000313" key="4">
    <source>
        <dbReference type="EMBL" id="GBC98013.1"/>
    </source>
</evidence>
<accession>A0A2H5X9Z8</accession>
<dbReference type="Proteomes" id="UP000236173">
    <property type="component" value="Unassembled WGS sequence"/>
</dbReference>
<feature type="coiled-coil region" evidence="1">
    <location>
        <begin position="126"/>
        <end position="188"/>
    </location>
</feature>
<gene>
    <name evidence="4" type="ORF">HRbin17_00508</name>
</gene>
<organism evidence="4 5">
    <name type="scientific">Candidatus Fervidibacter japonicus</name>
    <dbReference type="NCBI Taxonomy" id="2035412"/>
    <lineage>
        <taxon>Bacteria</taxon>
        <taxon>Candidatus Fervidibacterota</taxon>
        <taxon>Candidatus Fervidibacter</taxon>
    </lineage>
</organism>
<dbReference type="AlphaFoldDB" id="A0A2H5X9Z8"/>
<keyword evidence="2" id="KW-1133">Transmembrane helix</keyword>
<reference evidence="5" key="1">
    <citation type="submission" date="2017-09" db="EMBL/GenBank/DDBJ databases">
        <title>Metaegenomics of thermophilic ammonia-oxidizing enrichment culture.</title>
        <authorList>
            <person name="Kato S."/>
            <person name="Suzuki K."/>
        </authorList>
    </citation>
    <scope>NUCLEOTIDE SEQUENCE [LARGE SCALE GENOMIC DNA]</scope>
</reference>
<comment type="caution">
    <text evidence="4">The sequence shown here is derived from an EMBL/GenBank/DDBJ whole genome shotgun (WGS) entry which is preliminary data.</text>
</comment>